<reference evidence="1" key="1">
    <citation type="submission" date="2015-08" db="EMBL/GenBank/DDBJ databases">
        <title>Complete DNA Sequence of Pseudomonas syringae pv. actinidiae, the Causal Agent of Kiwifruit Canker Disease.</title>
        <authorList>
            <person name="Rikkerink E.H.A."/>
            <person name="Fineran P.C."/>
        </authorList>
    </citation>
    <scope>NUCLEOTIDE SEQUENCE</scope>
    <source>
        <strain evidence="1">DSM 13666</strain>
    </source>
</reference>
<proteinExistence type="predicted"/>
<comment type="caution">
    <text evidence="1">The sequence shown here is derived from an EMBL/GenBank/DDBJ whole genome shotgun (WGS) entry which is preliminary data.</text>
</comment>
<gene>
    <name evidence="1" type="ORF">AMD02_06810</name>
</gene>
<dbReference type="PATRIC" id="fig|136160.3.peg.1675"/>
<name>A0A0M0KIN8_ALKHA</name>
<accession>A0A0M0KIN8</accession>
<evidence type="ECO:0000313" key="1">
    <source>
        <dbReference type="EMBL" id="KOO38599.1"/>
    </source>
</evidence>
<protein>
    <submittedName>
        <fullName evidence="1">Uncharacterized protein</fullName>
    </submittedName>
</protein>
<dbReference type="EMBL" id="LILD01000001">
    <property type="protein sequence ID" value="KOO38599.1"/>
    <property type="molecule type" value="Genomic_DNA"/>
</dbReference>
<organism evidence="1">
    <name type="scientific">Halalkalibacterium halodurans</name>
    <name type="common">Bacillus halodurans</name>
    <dbReference type="NCBI Taxonomy" id="86665"/>
    <lineage>
        <taxon>Bacteria</taxon>
        <taxon>Bacillati</taxon>
        <taxon>Bacillota</taxon>
        <taxon>Bacilli</taxon>
        <taxon>Bacillales</taxon>
        <taxon>Bacillaceae</taxon>
        <taxon>Halalkalibacterium (ex Joshi et al. 2022)</taxon>
    </lineage>
</organism>
<dbReference type="RefSeq" id="WP_053430859.1">
    <property type="nucleotide sequence ID" value="NZ_LILD02000066.1"/>
</dbReference>
<dbReference type="AlphaFoldDB" id="A0A0M0KIN8"/>
<dbReference type="SUPFAM" id="SSF82171">
    <property type="entry name" value="DPP6 N-terminal domain-like"/>
    <property type="match status" value="1"/>
</dbReference>
<sequence length="386" mass="44951">MGRYWKLVVLVTGIVVVLGTFFIQTTLANLALPEFDIKKVTGDLAEIDPVIINGYYEDRIVWSDMWITSKETVHLNERSFFERMNDLQFHSPLVQDLYKNNRSFLRGKNFYSGTFIENDEQITYVSLPWDQTNDTAVQVEIAILDKQSKEETLFQLDIPNGEKYFYLYLEQVIVRDDELHIAASVSPHFDDEEMHVYSIDLAKQTVTHDTLISDQDSYLQTYVDDDQPTFLVFEKNLYQEVEESHSEFVDKQLMYMDLATKEVVNLDLPFELDEDKIVHLENDTLYLLSLAEKQLMIEGFNLVTEEVLEKTIDMPLLSNVTINNYVMALSGQKVYLTRSNPNENRGAPITVIDFLTENMLFEGTIEPKQEIGNHYKLTFYNMNVRN</sequence>